<name>G0TXX0_TRYVY</name>
<organism evidence="1">
    <name type="scientific">Trypanosoma vivax (strain Y486)</name>
    <dbReference type="NCBI Taxonomy" id="1055687"/>
    <lineage>
        <taxon>Eukaryota</taxon>
        <taxon>Discoba</taxon>
        <taxon>Euglenozoa</taxon>
        <taxon>Kinetoplastea</taxon>
        <taxon>Metakinetoplastina</taxon>
        <taxon>Trypanosomatida</taxon>
        <taxon>Trypanosomatidae</taxon>
        <taxon>Trypanosoma</taxon>
        <taxon>Duttonella</taxon>
    </lineage>
</organism>
<accession>G0TXX0</accession>
<proteinExistence type="predicted"/>
<dbReference type="Gene3D" id="3.30.760.10">
    <property type="entry name" value="RNA Cap, Translation Initiation Factor Eif4e"/>
    <property type="match status" value="1"/>
</dbReference>
<gene>
    <name evidence="1" type="ORF">TVY486_0701510</name>
</gene>
<dbReference type="VEuPathDB" id="TriTrypDB:TvY486_0701510"/>
<dbReference type="SUPFAM" id="SSF55418">
    <property type="entry name" value="eIF4e-like"/>
    <property type="match status" value="1"/>
</dbReference>
<dbReference type="InterPro" id="IPR023398">
    <property type="entry name" value="TIF_eIF4e-like"/>
</dbReference>
<dbReference type="EMBL" id="HE573023">
    <property type="protein sequence ID" value="CCC48813.1"/>
    <property type="molecule type" value="Genomic_DNA"/>
</dbReference>
<protein>
    <submittedName>
        <fullName evidence="1">Uncharacterized protein</fullName>
    </submittedName>
</protein>
<sequence>MSSSASAKPHPLKDRWFVTYFPFVQQRAKSGKDFDEQQKPKVLDWVATAEELFSTINAFPHFTLLPIDDNLVFARNNVDPYYENFPDGMRLCIYTRTKTQGDAALALVLASVMGENLRSVVGEDNVAEVVRIAHKLSNLYPEAMRIEILFKGNQMSEEIQNYFSGLFKIHPGIRVACFPITSDGEAKQ</sequence>
<reference evidence="1" key="1">
    <citation type="journal article" date="2012" name="Proc. Natl. Acad. Sci. U.S.A.">
        <title>Antigenic diversity is generated by distinct evolutionary mechanisms in African trypanosome species.</title>
        <authorList>
            <person name="Jackson A.P."/>
            <person name="Berry A."/>
            <person name="Aslett M."/>
            <person name="Allison H.C."/>
            <person name="Burton P."/>
            <person name="Vavrova-Anderson J."/>
            <person name="Brown R."/>
            <person name="Browne H."/>
            <person name="Corton N."/>
            <person name="Hauser H."/>
            <person name="Gamble J."/>
            <person name="Gilderthorp R."/>
            <person name="Marcello L."/>
            <person name="McQuillan J."/>
            <person name="Otto T.D."/>
            <person name="Quail M.A."/>
            <person name="Sanders M.J."/>
            <person name="van Tonder A."/>
            <person name="Ginger M.L."/>
            <person name="Field M.C."/>
            <person name="Barry J.D."/>
            <person name="Hertz-Fowler C."/>
            <person name="Berriman M."/>
        </authorList>
    </citation>
    <scope>NUCLEOTIDE SEQUENCE</scope>
    <source>
        <strain evidence="1">Y486</strain>
    </source>
</reference>
<dbReference type="AlphaFoldDB" id="G0TXX0"/>
<evidence type="ECO:0000313" key="1">
    <source>
        <dbReference type="EMBL" id="CCC48813.1"/>
    </source>
</evidence>
<dbReference type="OMA" id="SIFCKTK"/>